<dbReference type="AlphaFoldDB" id="A0A564XXZ6"/>
<keyword evidence="4" id="KW-1185">Reference proteome</keyword>
<evidence type="ECO:0000313" key="4">
    <source>
        <dbReference type="Proteomes" id="UP000321570"/>
    </source>
</evidence>
<dbReference type="GO" id="GO:0006888">
    <property type="term" value="P:endoplasmic reticulum to Golgi vesicle-mediated transport"/>
    <property type="evidence" value="ECO:0007669"/>
    <property type="project" value="TreeGrafter"/>
</dbReference>
<dbReference type="InterPro" id="IPR055148">
    <property type="entry name" value="ZW10_C_2"/>
</dbReference>
<dbReference type="GO" id="GO:1990423">
    <property type="term" value="C:RZZ complex"/>
    <property type="evidence" value="ECO:0007669"/>
    <property type="project" value="TreeGrafter"/>
</dbReference>
<evidence type="ECO:0000259" key="1">
    <source>
        <dbReference type="Pfam" id="PF20666"/>
    </source>
</evidence>
<sequence>METEVVSPNADSDFLSEYRSGTAFNSSLIEINSRLKSLEESISTSLSEYHQFYRSVASKIAENSADLNILRGDINKLNSEYHTKIKPFLNNLEVDVDGVSFKGSPSSIHSQAVEKLEDLLKIYKNLKHLLDLHNAIQSLDTCTISLLRTCSVRNQVKHLCHTEDLSLDLDDNEISDDEQFDDDSYLYAWKNDIPVSCGTIELEVREITSAIKKVESLLDVSTFYEKSQVALYQAFMGTFLGKKRILREFVEHYWSNMVRVVPEPKEKSILGKFEVIGKTADLQSLVNLADALHETKKLVQPTGKGIWEVIFMPWLNFITSKTANEGQNIILNIDQSFAAENEELWCLQLLSIEDEHKGGLNLIYNSCEGLKSTIEKLSGKFFGLKCESDYLLIDFCRSSPGPFNMQLAEQLVESCFLPNLSSSLTSVNGSIVECDEEAVSKILFATKGAISPLISTGKDLRYFDSKTVEYLENFVENLDRFTVQRQDQAYAQALVTILSDEANLTSLIKVGGCEDGHESLKENDSKGLSESQLEVAELSKLFRYVNLEFPECFISKAVVMLLKQVDQIIEDAKGYEKDQLPMILKRVPHLIHLYSHFVPTLHAERMKSDLRFVTIYHNDCMYLADQCLTLGRRKIFPFVESLGLGTGLQTAASLSTLHLVTPLRNSATSALMNHLRIQKSRIHETFNASRGLKDCAGEGNEKCERAILGCVSLLLIVVKSIDPLPITIYLRFLGVLVDEFIRIFCDAVINLEDITTMECSSLLRYIDSVIKAVIGMFEIHLDAAFKPCYGSSLSKSEEKSVAVLLEKRVASWQRFQSLRAILSAASLEEVRSLVIPLDTKNQLVRCHLSRSEEVPRLVRALFRPSNARSTLLKDLAESS</sequence>
<dbReference type="Pfam" id="PF22766">
    <property type="entry name" value="ZW10_C2"/>
    <property type="match status" value="1"/>
</dbReference>
<evidence type="ECO:0000313" key="3">
    <source>
        <dbReference type="EMBL" id="VUZ39756.1"/>
    </source>
</evidence>
<protein>
    <recommendedName>
        <fullName evidence="5">Centromere/kinetochore protein zw10 homolog</fullName>
    </recommendedName>
</protein>
<proteinExistence type="predicted"/>
<dbReference type="Pfam" id="PF20666">
    <property type="entry name" value="ZW10_C"/>
    <property type="match status" value="1"/>
</dbReference>
<dbReference type="GO" id="GO:0007094">
    <property type="term" value="P:mitotic spindle assembly checkpoint signaling"/>
    <property type="evidence" value="ECO:0007669"/>
    <property type="project" value="TreeGrafter"/>
</dbReference>
<evidence type="ECO:0000259" key="2">
    <source>
        <dbReference type="Pfam" id="PF22766"/>
    </source>
</evidence>
<name>A0A564XXZ6_HYMDI</name>
<dbReference type="PANTHER" id="PTHR12205">
    <property type="entry name" value="CENTROMERE/KINETOCHORE PROTEIN ZW10"/>
    <property type="match status" value="1"/>
</dbReference>
<dbReference type="InterPro" id="IPR046362">
    <property type="entry name" value="Zw10/DSL1_C_sf"/>
</dbReference>
<feature type="domain" description="ZW10 C-terminal helical" evidence="2">
    <location>
        <begin position="713"/>
        <end position="873"/>
    </location>
</feature>
<accession>A0A564XXZ6</accession>
<dbReference type="InterPro" id="IPR048343">
    <property type="entry name" value="ZW10_C"/>
</dbReference>
<dbReference type="GO" id="GO:0005737">
    <property type="term" value="C:cytoplasm"/>
    <property type="evidence" value="ECO:0007669"/>
    <property type="project" value="GOC"/>
</dbReference>
<gene>
    <name evidence="3" type="ORF">WMSIL1_LOCUS873</name>
</gene>
<reference evidence="3 4" key="1">
    <citation type="submission" date="2019-07" db="EMBL/GenBank/DDBJ databases">
        <authorList>
            <person name="Jastrzebski P J."/>
            <person name="Paukszto L."/>
            <person name="Jastrzebski P J."/>
        </authorList>
    </citation>
    <scope>NUCLEOTIDE SEQUENCE [LARGE SCALE GENOMIC DNA]</scope>
    <source>
        <strain evidence="3 4">WMS-il1</strain>
    </source>
</reference>
<evidence type="ECO:0008006" key="5">
    <source>
        <dbReference type="Google" id="ProtNLM"/>
    </source>
</evidence>
<dbReference type="EMBL" id="CABIJS010000022">
    <property type="protein sequence ID" value="VUZ39756.1"/>
    <property type="molecule type" value="Genomic_DNA"/>
</dbReference>
<feature type="domain" description="Centromere/kinetochore protein zw10 C-terminal" evidence="1">
    <location>
        <begin position="548"/>
        <end position="683"/>
    </location>
</feature>
<dbReference type="Gene3D" id="1.10.357.150">
    <property type="match status" value="1"/>
</dbReference>
<dbReference type="Proteomes" id="UP000321570">
    <property type="component" value="Unassembled WGS sequence"/>
</dbReference>
<organism evidence="3 4">
    <name type="scientific">Hymenolepis diminuta</name>
    <name type="common">Rat tapeworm</name>
    <dbReference type="NCBI Taxonomy" id="6216"/>
    <lineage>
        <taxon>Eukaryota</taxon>
        <taxon>Metazoa</taxon>
        <taxon>Spiralia</taxon>
        <taxon>Lophotrochozoa</taxon>
        <taxon>Platyhelminthes</taxon>
        <taxon>Cestoda</taxon>
        <taxon>Eucestoda</taxon>
        <taxon>Cyclophyllidea</taxon>
        <taxon>Hymenolepididae</taxon>
        <taxon>Hymenolepis</taxon>
    </lineage>
</organism>
<dbReference type="PANTHER" id="PTHR12205:SF0">
    <property type="entry name" value="CENTROMERE_KINETOCHORE PROTEIN ZW10 HOMOLOG"/>
    <property type="match status" value="1"/>
</dbReference>